<dbReference type="Proteomes" id="UP000182573">
    <property type="component" value="Unassembled WGS sequence"/>
</dbReference>
<organism evidence="1 2">
    <name type="scientific">Haloarcula vallismortis</name>
    <name type="common">Halobacterium vallismortis</name>
    <dbReference type="NCBI Taxonomy" id="28442"/>
    <lineage>
        <taxon>Archaea</taxon>
        <taxon>Methanobacteriati</taxon>
        <taxon>Methanobacteriota</taxon>
        <taxon>Stenosarchaea group</taxon>
        <taxon>Halobacteria</taxon>
        <taxon>Halobacteriales</taxon>
        <taxon>Haloarculaceae</taxon>
        <taxon>Haloarcula</taxon>
    </lineage>
</organism>
<name>A0A1H3A3N4_HALVA</name>
<reference evidence="1 2" key="1">
    <citation type="submission" date="2016-10" db="EMBL/GenBank/DDBJ databases">
        <authorList>
            <person name="de Groot N.N."/>
        </authorList>
    </citation>
    <scope>NUCLEOTIDE SEQUENCE [LARGE SCALE GENOMIC DNA]</scope>
    <source>
        <strain evidence="1 2">DSM 3756</strain>
    </source>
</reference>
<proteinExistence type="predicted"/>
<dbReference type="EMBL" id="FNOF01000021">
    <property type="protein sequence ID" value="SDX23824.1"/>
    <property type="molecule type" value="Genomic_DNA"/>
</dbReference>
<gene>
    <name evidence="1" type="ORF">SAMN05443574_1213</name>
</gene>
<evidence type="ECO:0000313" key="2">
    <source>
        <dbReference type="Proteomes" id="UP000182573"/>
    </source>
</evidence>
<sequence>MNPRDIIRRDHDSRDGEDPLRVLVDTASLNEQLADGNDAAQRVLDYAANREFEFIRSPDTPRHEELECIPPYTFETAENGARVVRSDDDGQQRTTSFSYLFGYQERAIRRTTARVFSDDVDAYATEVEDVTERELATVRQVFVHAALNHRDEGHLFITNRTVLLTNRRWFEAHFPGGQLNIMSLGEAVEYLGLYIRYREQFYASPNLTVGMFGWYWHLFRALVPRYHVEADAVDDYLRGFSIRFQNLLIAVDEIGYQYFQEPDNRTQLNVQYHFDNAISLITGVFDTLALKTAEKYAIDDIRKEFISLSNNRGRDFLNEVREVNTDLRDHIAAHMAYINLIYVLRPLVVHRGGYQDSLLEDADQGWTAGVIPLDRFNEADRDAFERYYREIDDDPLPYDPLTEWGLYQADWADAGYIEPYHFMKAAVKTLIQFANAYLQLLGYPDFIEQRREDDEGATFIDTCDRIRQTGLTGFYQVFP</sequence>
<evidence type="ECO:0000313" key="1">
    <source>
        <dbReference type="EMBL" id="SDX23824.1"/>
    </source>
</evidence>
<dbReference type="RefSeq" id="WP_004514853.1">
    <property type="nucleotide sequence ID" value="NZ_FNOF01000021.1"/>
</dbReference>
<dbReference type="AlphaFoldDB" id="A0A1H3A3N4"/>
<protein>
    <submittedName>
        <fullName evidence="1">Uncharacterized protein</fullName>
    </submittedName>
</protein>
<accession>A0A1H3A3N4</accession>